<dbReference type="HAMAP" id="MF_00150">
    <property type="entry name" value="ArgC_type1"/>
    <property type="match status" value="1"/>
</dbReference>
<dbReference type="Gene3D" id="3.30.360.10">
    <property type="entry name" value="Dihydrodipicolinate Reductase, domain 2"/>
    <property type="match status" value="1"/>
</dbReference>
<dbReference type="CDD" id="cd17895">
    <property type="entry name" value="AGPR_1_N"/>
    <property type="match status" value="1"/>
</dbReference>
<proteinExistence type="inferred from homology"/>
<evidence type="ECO:0000256" key="5">
    <source>
        <dbReference type="ARBA" id="ARBA00023002"/>
    </source>
</evidence>
<evidence type="ECO:0000256" key="3">
    <source>
        <dbReference type="ARBA" id="ARBA00022605"/>
    </source>
</evidence>
<dbReference type="Gene3D" id="3.40.50.720">
    <property type="entry name" value="NAD(P)-binding Rossmann-like Domain"/>
    <property type="match status" value="1"/>
</dbReference>
<dbReference type="Pfam" id="PF01118">
    <property type="entry name" value="Semialdhyde_dh"/>
    <property type="match status" value="1"/>
</dbReference>
<dbReference type="GO" id="GO:0006526">
    <property type="term" value="P:L-arginine biosynthetic process"/>
    <property type="evidence" value="ECO:0007669"/>
    <property type="project" value="UniProtKB-UniRule"/>
</dbReference>
<evidence type="ECO:0000256" key="2">
    <source>
        <dbReference type="ARBA" id="ARBA00022571"/>
    </source>
</evidence>
<gene>
    <name evidence="7" type="primary">argC</name>
    <name evidence="10" type="ORF">SAMN04488099_11217</name>
</gene>
<accession>A0A1H7MMV0</accession>
<comment type="function">
    <text evidence="7">Catalyzes the NADPH-dependent reduction of N-acetyl-5-glutamyl phosphate to yield N-acetyl-L-glutamate 5-semialdehyde.</text>
</comment>
<evidence type="ECO:0000256" key="7">
    <source>
        <dbReference type="HAMAP-Rule" id="MF_00150"/>
    </source>
</evidence>
<dbReference type="SMART" id="SM00859">
    <property type="entry name" value="Semialdhyde_dh"/>
    <property type="match status" value="1"/>
</dbReference>
<reference evidence="11" key="1">
    <citation type="submission" date="2016-10" db="EMBL/GenBank/DDBJ databases">
        <authorList>
            <person name="Varghese N."/>
            <person name="Submissions S."/>
        </authorList>
    </citation>
    <scope>NUCLEOTIDE SEQUENCE [LARGE SCALE GENOMIC DNA]</scope>
    <source>
        <strain evidence="11">DSM 19183</strain>
    </source>
</reference>
<keyword evidence="11" id="KW-1185">Reference proteome</keyword>
<dbReference type="EMBL" id="FNZU01000012">
    <property type="protein sequence ID" value="SEL11937.1"/>
    <property type="molecule type" value="Genomic_DNA"/>
</dbReference>
<sequence>MSMVQVGVIGASGYVGSELIGILMKHEGVDISGISSENNQGAAFSTLYPSFKGQYDAQFESNQEVISKSDVVFICLPHGKSENMVKQCIDEGKKVIDAGADFRLNDLKVYEDWYETAISYPELHGQAVYGLPEMNKEAISQTSLVANPGCYPTSILLGLYPAVSEQLINTDRLIIDAKSGVTGAGKSLSAVTHFANKNEAFKAYKAGTHRHTPEIEEKLGQMGADNVKVSFVPHLLPVNRGILSTIYADLKSGSDSEHIHNLYKKWYANDPFVTVLDYGTLPDISHVTHSNQCHIGLTVDERTQRLIIVSVIDNMQKGAAGQAVQNMNIMMGFNETEGLAMVAPSF</sequence>
<dbReference type="Proteomes" id="UP000199081">
    <property type="component" value="Unassembled WGS sequence"/>
</dbReference>
<evidence type="ECO:0000313" key="11">
    <source>
        <dbReference type="Proteomes" id="UP000199081"/>
    </source>
</evidence>
<evidence type="ECO:0000256" key="6">
    <source>
        <dbReference type="ARBA" id="ARBA00050557"/>
    </source>
</evidence>
<comment type="similarity">
    <text evidence="7">Belongs to the NAGSA dehydrogenase family. Type 1 subfamily.</text>
</comment>
<dbReference type="GO" id="GO:0003942">
    <property type="term" value="F:N-acetyl-gamma-glutamyl-phosphate reductase activity"/>
    <property type="evidence" value="ECO:0007669"/>
    <property type="project" value="UniProtKB-UniRule"/>
</dbReference>
<keyword evidence="4 7" id="KW-0521">NADP</keyword>
<evidence type="ECO:0000256" key="4">
    <source>
        <dbReference type="ARBA" id="ARBA00022857"/>
    </source>
</evidence>
<dbReference type="InterPro" id="IPR058924">
    <property type="entry name" value="AGPR_dimerisation_dom"/>
</dbReference>
<dbReference type="GO" id="GO:0005737">
    <property type="term" value="C:cytoplasm"/>
    <property type="evidence" value="ECO:0007669"/>
    <property type="project" value="UniProtKB-SubCell"/>
</dbReference>
<dbReference type="PROSITE" id="PS01224">
    <property type="entry name" value="ARGC"/>
    <property type="match status" value="1"/>
</dbReference>
<comment type="catalytic activity">
    <reaction evidence="6 7">
        <text>N-acetyl-L-glutamate 5-semialdehyde + phosphate + NADP(+) = N-acetyl-L-glutamyl 5-phosphate + NADPH + H(+)</text>
        <dbReference type="Rhea" id="RHEA:21588"/>
        <dbReference type="ChEBI" id="CHEBI:15378"/>
        <dbReference type="ChEBI" id="CHEBI:29123"/>
        <dbReference type="ChEBI" id="CHEBI:43474"/>
        <dbReference type="ChEBI" id="CHEBI:57783"/>
        <dbReference type="ChEBI" id="CHEBI:57936"/>
        <dbReference type="ChEBI" id="CHEBI:58349"/>
        <dbReference type="EC" id="1.2.1.38"/>
    </reaction>
</comment>
<dbReference type="Pfam" id="PF22698">
    <property type="entry name" value="Semialdhyde_dhC_1"/>
    <property type="match status" value="1"/>
</dbReference>
<dbReference type="RefSeq" id="WP_218025379.1">
    <property type="nucleotide sequence ID" value="NZ_BJYC01000014.1"/>
</dbReference>
<feature type="domain" description="Semialdehyde dehydrogenase NAD-binding" evidence="9">
    <location>
        <begin position="5"/>
        <end position="142"/>
    </location>
</feature>
<dbReference type="InterPro" id="IPR023013">
    <property type="entry name" value="AGPR_AS"/>
</dbReference>
<name>A0A1H7MMV0_9LACT</name>
<evidence type="ECO:0000256" key="8">
    <source>
        <dbReference type="PROSITE-ProRule" id="PRU10010"/>
    </source>
</evidence>
<dbReference type="GO" id="GO:0070401">
    <property type="term" value="F:NADP+ binding"/>
    <property type="evidence" value="ECO:0007669"/>
    <property type="project" value="InterPro"/>
</dbReference>
<dbReference type="GO" id="GO:0051287">
    <property type="term" value="F:NAD binding"/>
    <property type="evidence" value="ECO:0007669"/>
    <property type="project" value="InterPro"/>
</dbReference>
<keyword evidence="7" id="KW-0963">Cytoplasm</keyword>
<comment type="pathway">
    <text evidence="1 7">Amino-acid biosynthesis; L-arginine biosynthesis; N(2)-acetyl-L-ornithine from L-glutamate: step 3/4.</text>
</comment>
<feature type="active site" evidence="7 8">
    <location>
        <position position="150"/>
    </location>
</feature>
<keyword evidence="5 7" id="KW-0560">Oxidoreductase</keyword>
<dbReference type="FunFam" id="3.30.360.10:FF:000014">
    <property type="entry name" value="N-acetyl-gamma-glutamyl-phosphate reductase"/>
    <property type="match status" value="1"/>
</dbReference>
<comment type="subcellular location">
    <subcellularLocation>
        <location evidence="7">Cytoplasm</location>
    </subcellularLocation>
</comment>
<dbReference type="SUPFAM" id="SSF55347">
    <property type="entry name" value="Glyceraldehyde-3-phosphate dehydrogenase-like, C-terminal domain"/>
    <property type="match status" value="1"/>
</dbReference>
<dbReference type="InterPro" id="IPR050085">
    <property type="entry name" value="AGPR"/>
</dbReference>
<dbReference type="UniPathway" id="UPA00068">
    <property type="reaction ID" value="UER00108"/>
</dbReference>
<dbReference type="AlphaFoldDB" id="A0A1H7MMV0"/>
<protein>
    <recommendedName>
        <fullName evidence="7">N-acetyl-gamma-glutamyl-phosphate reductase</fullName>
        <shortName evidence="7">AGPR</shortName>
        <ecNumber evidence="7">1.2.1.38</ecNumber>
    </recommendedName>
    <alternativeName>
        <fullName evidence="7">N-acetyl-glutamate semialdehyde dehydrogenase</fullName>
        <shortName evidence="7">NAGSA dehydrogenase</shortName>
    </alternativeName>
</protein>
<dbReference type="InterPro" id="IPR036291">
    <property type="entry name" value="NAD(P)-bd_dom_sf"/>
</dbReference>
<dbReference type="SUPFAM" id="SSF51735">
    <property type="entry name" value="NAD(P)-binding Rossmann-fold domains"/>
    <property type="match status" value="1"/>
</dbReference>
<keyword evidence="3 7" id="KW-0028">Amino-acid biosynthesis</keyword>
<dbReference type="PANTHER" id="PTHR32338">
    <property type="entry name" value="N-ACETYL-GAMMA-GLUTAMYL-PHOSPHATE REDUCTASE, CHLOROPLASTIC-RELATED-RELATED"/>
    <property type="match status" value="1"/>
</dbReference>
<evidence type="ECO:0000256" key="1">
    <source>
        <dbReference type="ARBA" id="ARBA00004862"/>
    </source>
</evidence>
<evidence type="ECO:0000259" key="9">
    <source>
        <dbReference type="SMART" id="SM00859"/>
    </source>
</evidence>
<keyword evidence="2 7" id="KW-0055">Arginine biosynthesis</keyword>
<dbReference type="PANTHER" id="PTHR32338:SF10">
    <property type="entry name" value="N-ACETYL-GAMMA-GLUTAMYL-PHOSPHATE REDUCTASE, CHLOROPLASTIC-RELATED"/>
    <property type="match status" value="1"/>
</dbReference>
<dbReference type="STRING" id="426702.SAMN04488099_11217"/>
<dbReference type="InterPro" id="IPR000706">
    <property type="entry name" value="AGPR_type-1"/>
</dbReference>
<evidence type="ECO:0000313" key="10">
    <source>
        <dbReference type="EMBL" id="SEL11937.1"/>
    </source>
</evidence>
<dbReference type="EC" id="1.2.1.38" evidence="7"/>
<dbReference type="NCBIfam" id="TIGR01850">
    <property type="entry name" value="argC"/>
    <property type="match status" value="1"/>
</dbReference>
<dbReference type="CDD" id="cd23934">
    <property type="entry name" value="AGPR_1_C"/>
    <property type="match status" value="1"/>
</dbReference>
<organism evidence="10 11">
    <name type="scientific">Alkalibacterium pelagium</name>
    <dbReference type="NCBI Taxonomy" id="426702"/>
    <lineage>
        <taxon>Bacteria</taxon>
        <taxon>Bacillati</taxon>
        <taxon>Bacillota</taxon>
        <taxon>Bacilli</taxon>
        <taxon>Lactobacillales</taxon>
        <taxon>Carnobacteriaceae</taxon>
        <taxon>Alkalibacterium</taxon>
    </lineage>
</organism>
<dbReference type="InterPro" id="IPR000534">
    <property type="entry name" value="Semialdehyde_DH_NAD-bd"/>
</dbReference>